<evidence type="ECO:0000313" key="1">
    <source>
        <dbReference type="EMBL" id="TGY89150.1"/>
    </source>
</evidence>
<accession>A0A4S2H0U7</accession>
<keyword evidence="2" id="KW-1185">Reference proteome</keyword>
<protein>
    <submittedName>
        <fullName evidence="1">Uncharacterized protein</fullName>
    </submittedName>
</protein>
<organism evidence="1 2">
    <name type="scientific">Marinicauda algicola</name>
    <dbReference type="NCBI Taxonomy" id="2029849"/>
    <lineage>
        <taxon>Bacteria</taxon>
        <taxon>Pseudomonadati</taxon>
        <taxon>Pseudomonadota</taxon>
        <taxon>Alphaproteobacteria</taxon>
        <taxon>Maricaulales</taxon>
        <taxon>Maricaulaceae</taxon>
        <taxon>Marinicauda</taxon>
    </lineage>
</organism>
<sequence length="388" mass="44318">MLIQKPYDLKRLVRGGCSPRVLDLFGLHARFPDLKDSPHRLFHNDRLNRCFVIKHNLRRHEQGMVYSRRAIVTKLVLPIDRHDLSLGAFWMFLESGNFEARLVEFMGRLDGPDDEPFLSEQFIEDMETLQVLSRSPSFDPYLLHVQFGGRRIDPRYFSLNEADETKLRAFVFDHMSEIGELALGRASASSKSHRLAKVLFEDTRSLTRDQLRLALKMSPAEFEDGVHGWKGILYYIWSAGEISGGLTTLLSDLADLEMEDAVYRHRPLQPVIAQMRDSIRLRWGELKAARETYHAVVAAFVKDGDAQSMCLLLRRAPDMFRAIGDHAAALTHLTSYWSYWKAQSRLGRVSHDDACQLLPGLASAIAREDDLPAIDWVGLSPVRRMRAG</sequence>
<gene>
    <name evidence="1" type="ORF">E5163_08475</name>
</gene>
<proteinExistence type="predicted"/>
<name>A0A4S2H0U7_9PROT</name>
<dbReference type="AlphaFoldDB" id="A0A4S2H0U7"/>
<dbReference type="OrthoDB" id="7623655at2"/>
<evidence type="ECO:0000313" key="2">
    <source>
        <dbReference type="Proteomes" id="UP000308054"/>
    </source>
</evidence>
<comment type="caution">
    <text evidence="1">The sequence shown here is derived from an EMBL/GenBank/DDBJ whole genome shotgun (WGS) entry which is preliminary data.</text>
</comment>
<reference evidence="1 2" key="1">
    <citation type="journal article" date="2017" name="Int. J. Syst. Evol. Microbiol.">
        <title>Marinicauda algicola sp. nov., isolated from a marine red alga Rhodosorus marinus.</title>
        <authorList>
            <person name="Jeong S.E."/>
            <person name="Jeon S.H."/>
            <person name="Chun B.H."/>
            <person name="Kim D.W."/>
            <person name="Jeon C.O."/>
        </authorList>
    </citation>
    <scope>NUCLEOTIDE SEQUENCE [LARGE SCALE GENOMIC DNA]</scope>
    <source>
        <strain evidence="1 2">JCM 31718</strain>
    </source>
</reference>
<dbReference type="RefSeq" id="WP_135995689.1">
    <property type="nucleotide sequence ID" value="NZ_CP071057.1"/>
</dbReference>
<dbReference type="EMBL" id="SRXW01000002">
    <property type="protein sequence ID" value="TGY89150.1"/>
    <property type="molecule type" value="Genomic_DNA"/>
</dbReference>
<dbReference type="Proteomes" id="UP000308054">
    <property type="component" value="Unassembled WGS sequence"/>
</dbReference>